<keyword evidence="2" id="KW-0472">Membrane</keyword>
<evidence type="ECO:0000256" key="2">
    <source>
        <dbReference type="SAM" id="Phobius"/>
    </source>
</evidence>
<feature type="compositionally biased region" description="Gly residues" evidence="1">
    <location>
        <begin position="684"/>
        <end position="693"/>
    </location>
</feature>
<keyword evidence="4" id="KW-1185">Reference proteome</keyword>
<feature type="compositionally biased region" description="Polar residues" evidence="1">
    <location>
        <begin position="376"/>
        <end position="388"/>
    </location>
</feature>
<feature type="region of interest" description="Disordered" evidence="1">
    <location>
        <begin position="169"/>
        <end position="254"/>
    </location>
</feature>
<feature type="region of interest" description="Disordered" evidence="1">
    <location>
        <begin position="459"/>
        <end position="479"/>
    </location>
</feature>
<keyword evidence="2" id="KW-1133">Transmembrane helix</keyword>
<feature type="compositionally biased region" description="Gly residues" evidence="1">
    <location>
        <begin position="717"/>
        <end position="729"/>
    </location>
</feature>
<organism evidence="3 4">
    <name type="scientific">Lachnellula arida</name>
    <dbReference type="NCBI Taxonomy" id="1316785"/>
    <lineage>
        <taxon>Eukaryota</taxon>
        <taxon>Fungi</taxon>
        <taxon>Dikarya</taxon>
        <taxon>Ascomycota</taxon>
        <taxon>Pezizomycotina</taxon>
        <taxon>Leotiomycetes</taxon>
        <taxon>Helotiales</taxon>
        <taxon>Lachnaceae</taxon>
        <taxon>Lachnellula</taxon>
    </lineage>
</organism>
<feature type="region of interest" description="Disordered" evidence="1">
    <location>
        <begin position="633"/>
        <end position="729"/>
    </location>
</feature>
<feature type="compositionally biased region" description="Low complexity" evidence="1">
    <location>
        <begin position="226"/>
        <end position="254"/>
    </location>
</feature>
<feature type="compositionally biased region" description="Polar residues" evidence="1">
    <location>
        <begin position="536"/>
        <end position="547"/>
    </location>
</feature>
<feature type="compositionally biased region" description="Low complexity" evidence="1">
    <location>
        <begin position="465"/>
        <end position="476"/>
    </location>
</feature>
<feature type="region of interest" description="Disordered" evidence="1">
    <location>
        <begin position="588"/>
        <end position="608"/>
    </location>
</feature>
<name>A0A8T9BVL2_9HELO</name>
<feature type="compositionally biased region" description="Polar residues" evidence="1">
    <location>
        <begin position="641"/>
        <end position="654"/>
    </location>
</feature>
<dbReference type="EMBL" id="QGMF01000002">
    <property type="protein sequence ID" value="TVY21972.1"/>
    <property type="molecule type" value="Genomic_DNA"/>
</dbReference>
<feature type="transmembrane region" description="Helical" evidence="2">
    <location>
        <begin position="256"/>
        <end position="277"/>
    </location>
</feature>
<feature type="compositionally biased region" description="Polar residues" evidence="1">
    <location>
        <begin position="357"/>
        <end position="368"/>
    </location>
</feature>
<dbReference type="OrthoDB" id="5240840at2759"/>
<feature type="compositionally biased region" description="Low complexity" evidence="1">
    <location>
        <begin position="670"/>
        <end position="683"/>
    </location>
</feature>
<proteinExistence type="predicted"/>
<evidence type="ECO:0000313" key="3">
    <source>
        <dbReference type="EMBL" id="TVY21972.1"/>
    </source>
</evidence>
<protein>
    <submittedName>
        <fullName evidence="3">Uncharacterized protein</fullName>
    </submittedName>
</protein>
<gene>
    <name evidence="3" type="ORF">LARI1_G000037</name>
</gene>
<reference evidence="3 4" key="1">
    <citation type="submission" date="2018-05" db="EMBL/GenBank/DDBJ databases">
        <title>Whole genome sequencing for identification of molecular markers to develop diagnostic detection tools for the regulated plant pathogen Lachnellula willkommii.</title>
        <authorList>
            <person name="Giroux E."/>
            <person name="Bilodeau G."/>
        </authorList>
    </citation>
    <scope>NUCLEOTIDE SEQUENCE [LARGE SCALE GENOMIC DNA]</scope>
    <source>
        <strain evidence="3 4">CBS 203.66</strain>
    </source>
</reference>
<sequence>MVGRNTHSTNGGDVSVPEPPAYSTGVAISYLHYVDKPELPAGFSITSINGIRCTAVPRSLTTLSGSAATAASSLEATTSSTSTSTSTTATETATATAQAATSTTAATSTETQNTPDVASSSIASSTIASAAVVASDTIQVTSTTAATTAPPAVTNTTTPVAQASAVLIPDTNTTGSSDSVTSAASTASKGTDPTTSSSIPIAVAQSEVRSSATATTDLNSDNGFQSPTMTSAAPSSSKSATEGGIATTPRLTPGPVVGGVLGSIGFIAGVALLFWFLRKRRRDRRSLLTPLTTGTQSEFNENDGNSGWRRNFGETWRSNVGSQGNRLRAAASGLKTGILGIGVSLKSKVVGDRSDTPGVNLNRGNSQFLDGPIPQHSRNNSVLSNGSGPHTVKERLNDWWERFRENMKFGKNNEPADPFAAARGMTEKQANLNKPPDFSQLLGMDDRELQLQAERRRTSFKRLSDSSLPPLGSLGLNFGDNPFADPITAATTTTNPNKQNQACDHPIATDIQRSRGQSVDATRKGPSMYGRPPSTNPETSRYPSTIAPSRDSYRDTVFSSLSANARKGKGRSDPFDLERPELWRNNGNVFSSNRASSRQRGASMGGRESANLYPTPLAMNVRTNDLPAPRVVSPAMPPRVASNNTYTSKYSSGIGSEWGDPGPDLGPGSGNSSMKGNASSSGGTTNGGQGMWGRGKELASQGDGNVSPVSFENKAGTGNGSGSGVGKAM</sequence>
<dbReference type="Proteomes" id="UP000469559">
    <property type="component" value="Unassembled WGS sequence"/>
</dbReference>
<dbReference type="AlphaFoldDB" id="A0A8T9BVL2"/>
<comment type="caution">
    <text evidence="3">The sequence shown here is derived from an EMBL/GenBank/DDBJ whole genome shotgun (WGS) entry which is preliminary data.</text>
</comment>
<evidence type="ECO:0000256" key="1">
    <source>
        <dbReference type="SAM" id="MobiDB-lite"/>
    </source>
</evidence>
<feature type="compositionally biased region" description="Low complexity" evidence="1">
    <location>
        <begin position="173"/>
        <end position="192"/>
    </location>
</feature>
<feature type="region of interest" description="Disordered" evidence="1">
    <location>
        <begin position="71"/>
        <end position="119"/>
    </location>
</feature>
<feature type="compositionally biased region" description="Polar residues" evidence="1">
    <location>
        <begin position="588"/>
        <end position="600"/>
    </location>
</feature>
<accession>A0A8T9BVL2</accession>
<keyword evidence="2" id="KW-0812">Transmembrane</keyword>
<evidence type="ECO:0000313" key="4">
    <source>
        <dbReference type="Proteomes" id="UP000469559"/>
    </source>
</evidence>
<feature type="region of interest" description="Disordered" evidence="1">
    <location>
        <begin position="508"/>
        <end position="551"/>
    </location>
</feature>
<feature type="compositionally biased region" description="Polar residues" evidence="1">
    <location>
        <begin position="207"/>
        <end position="225"/>
    </location>
</feature>
<feature type="region of interest" description="Disordered" evidence="1">
    <location>
        <begin position="356"/>
        <end position="390"/>
    </location>
</feature>